<dbReference type="PROSITE" id="PS50887">
    <property type="entry name" value="GGDEF"/>
    <property type="match status" value="1"/>
</dbReference>
<evidence type="ECO:0000259" key="10">
    <source>
        <dbReference type="PROSITE" id="PS50887"/>
    </source>
</evidence>
<evidence type="ECO:0000313" key="12">
    <source>
        <dbReference type="EMBL" id="GGN99894.1"/>
    </source>
</evidence>
<name>A0ABQ2L2J3_9BACL</name>
<feature type="region of interest" description="Disordered" evidence="8">
    <location>
        <begin position="95"/>
        <end position="171"/>
    </location>
</feature>
<evidence type="ECO:0000259" key="11">
    <source>
        <dbReference type="PROSITE" id="PS50894"/>
    </source>
</evidence>
<dbReference type="InterPro" id="IPR029787">
    <property type="entry name" value="Nucleotide_cyclase"/>
</dbReference>
<keyword evidence="1 7" id="KW-0597">Phosphoprotein</keyword>
<feature type="domain" description="GGDEF" evidence="10">
    <location>
        <begin position="336"/>
        <end position="468"/>
    </location>
</feature>
<dbReference type="Gene3D" id="3.30.70.270">
    <property type="match status" value="1"/>
</dbReference>
<evidence type="ECO:0000256" key="1">
    <source>
        <dbReference type="ARBA" id="ARBA00022553"/>
    </source>
</evidence>
<dbReference type="SUPFAM" id="SSF52172">
    <property type="entry name" value="CheY-like"/>
    <property type="match status" value="2"/>
</dbReference>
<dbReference type="EMBL" id="BMLN01000005">
    <property type="protein sequence ID" value="GGN99894.1"/>
    <property type="molecule type" value="Genomic_DNA"/>
</dbReference>
<dbReference type="InterPro" id="IPR008207">
    <property type="entry name" value="Sig_transdc_His_kin_Hpt_dom"/>
</dbReference>
<evidence type="ECO:0000256" key="4">
    <source>
        <dbReference type="ARBA" id="ARBA00023125"/>
    </source>
</evidence>
<evidence type="ECO:0000256" key="3">
    <source>
        <dbReference type="ARBA" id="ARBA00023015"/>
    </source>
</evidence>
<dbReference type="Pfam" id="PF00072">
    <property type="entry name" value="Response_reg"/>
    <property type="match status" value="2"/>
</dbReference>
<dbReference type="Gene3D" id="3.40.50.2300">
    <property type="match status" value="2"/>
</dbReference>
<keyword evidence="4" id="KW-0238">DNA-binding</keyword>
<dbReference type="InterPro" id="IPR001789">
    <property type="entry name" value="Sig_transdc_resp-reg_receiver"/>
</dbReference>
<dbReference type="InterPro" id="IPR011006">
    <property type="entry name" value="CheY-like_superfamily"/>
</dbReference>
<protein>
    <recommendedName>
        <fullName evidence="14">Response regulator</fullName>
    </recommendedName>
</protein>
<feature type="compositionally biased region" description="Polar residues" evidence="8">
    <location>
        <begin position="135"/>
        <end position="150"/>
    </location>
</feature>
<accession>A0ABQ2L2J3</accession>
<reference evidence="13" key="1">
    <citation type="journal article" date="2019" name="Int. J. Syst. Evol. Microbiol.">
        <title>The Global Catalogue of Microorganisms (GCM) 10K type strain sequencing project: providing services to taxonomists for standard genome sequencing and annotation.</title>
        <authorList>
            <consortium name="The Broad Institute Genomics Platform"/>
            <consortium name="The Broad Institute Genome Sequencing Center for Infectious Disease"/>
            <person name="Wu L."/>
            <person name="Ma J."/>
        </authorList>
    </citation>
    <scope>NUCLEOTIDE SEQUENCE [LARGE SCALE GENOMIC DNA]</scope>
    <source>
        <strain evidence="13">CGMCC 1.6964</strain>
    </source>
</reference>
<gene>
    <name evidence="12" type="ORF">GCM10010969_20480</name>
</gene>
<dbReference type="CDD" id="cd17574">
    <property type="entry name" value="REC_OmpR"/>
    <property type="match status" value="1"/>
</dbReference>
<evidence type="ECO:0008006" key="14">
    <source>
        <dbReference type="Google" id="ProtNLM"/>
    </source>
</evidence>
<feature type="domain" description="Response regulatory" evidence="9">
    <location>
        <begin position="180"/>
        <end position="296"/>
    </location>
</feature>
<sequence>MNKYQKLFISQAEENLNRMLSSNAHTDERTVYRMLHSIKGTSGTIGLQDWYEVSVRLLEEFQEDGERIFTNEELQAQLGDLGLLLQSSRAALPSNAAAAGEQAETGGSKGSKEAERQPPGSASSALSSLRKAMTKRNSTQDSADMTSLEETSGEGLKTSEEAQNVKGSALAEEEKVSEGTVLLLDDDLGLLALLKDELESRGFTVFATPRFDKAVEWFYEMRPDCAILDVLMPEQSGFELMERLRELCERYMIPVVLMTAKTDDATRLRAYESGVDDFLTKPLNLDEFIIRIRRLIRRRHRLTGQLLLDQTTGAYGMAFLERELTRQLGLLGDSSEPLAIASVQLEGLRRLNERTGYREGDRLMKAFSDHVRRKLRPHDIWARDRANRFFLLQPGIGEVQSSAFLQKILLEEDLLELLDSNEVSVVYGLEEVRPGMSRQLALAGAVRSLEAKLAQSAVGSEQETPNEPASRQLRLALIDDDGLIRMILERQLQSLEEEYALEIRSFSDGEEFLSDPWHVGGAHYLLILDRMMPRMNGMEVLSRLRSGEYDPVYTVLMLTGISDERGIAEAIRAGTDDYMTKPFSMVELEARVRRLLGKVGTAL</sequence>
<dbReference type="InterPro" id="IPR039420">
    <property type="entry name" value="WalR-like"/>
</dbReference>
<evidence type="ECO:0000256" key="2">
    <source>
        <dbReference type="ARBA" id="ARBA00023012"/>
    </source>
</evidence>
<keyword evidence="3" id="KW-0805">Transcription regulation</keyword>
<dbReference type="RefSeq" id="WP_018977783.1">
    <property type="nucleotide sequence ID" value="NZ_BMLN01000005.1"/>
</dbReference>
<dbReference type="InterPro" id="IPR000160">
    <property type="entry name" value="GGDEF_dom"/>
</dbReference>
<feature type="domain" description="Response regulatory" evidence="9">
    <location>
        <begin position="474"/>
        <end position="596"/>
    </location>
</feature>
<dbReference type="SUPFAM" id="SSF55073">
    <property type="entry name" value="Nucleotide cyclase"/>
    <property type="match status" value="1"/>
</dbReference>
<dbReference type="Pfam" id="PF00990">
    <property type="entry name" value="GGDEF"/>
    <property type="match status" value="1"/>
</dbReference>
<keyword evidence="2" id="KW-0902">Two-component regulatory system</keyword>
<organism evidence="12 13">
    <name type="scientific">Saccharibacillus kuerlensis</name>
    <dbReference type="NCBI Taxonomy" id="459527"/>
    <lineage>
        <taxon>Bacteria</taxon>
        <taxon>Bacillati</taxon>
        <taxon>Bacillota</taxon>
        <taxon>Bacilli</taxon>
        <taxon>Bacillales</taxon>
        <taxon>Paenibacillaceae</taxon>
        <taxon>Saccharibacillus</taxon>
    </lineage>
</organism>
<evidence type="ECO:0000256" key="6">
    <source>
        <dbReference type="PROSITE-ProRule" id="PRU00110"/>
    </source>
</evidence>
<dbReference type="InterPro" id="IPR036641">
    <property type="entry name" value="HPT_dom_sf"/>
</dbReference>
<evidence type="ECO:0000256" key="8">
    <source>
        <dbReference type="SAM" id="MobiDB-lite"/>
    </source>
</evidence>
<dbReference type="PROSITE" id="PS50110">
    <property type="entry name" value="RESPONSE_REGULATORY"/>
    <property type="match status" value="2"/>
</dbReference>
<dbReference type="PANTHER" id="PTHR48111">
    <property type="entry name" value="REGULATOR OF RPOS"/>
    <property type="match status" value="1"/>
</dbReference>
<dbReference type="PANTHER" id="PTHR48111:SF1">
    <property type="entry name" value="TWO-COMPONENT RESPONSE REGULATOR ORR33"/>
    <property type="match status" value="1"/>
</dbReference>
<dbReference type="Proteomes" id="UP000606653">
    <property type="component" value="Unassembled WGS sequence"/>
</dbReference>
<keyword evidence="13" id="KW-1185">Reference proteome</keyword>
<evidence type="ECO:0000313" key="13">
    <source>
        <dbReference type="Proteomes" id="UP000606653"/>
    </source>
</evidence>
<feature type="modified residue" description="4-aspartylphosphate" evidence="7">
    <location>
        <position position="229"/>
    </location>
</feature>
<dbReference type="SUPFAM" id="SSF47226">
    <property type="entry name" value="Histidine-containing phosphotransfer domain, HPT domain"/>
    <property type="match status" value="1"/>
</dbReference>
<keyword evidence="5" id="KW-0804">Transcription</keyword>
<feature type="modified residue" description="4-aspartylphosphate" evidence="7">
    <location>
        <position position="529"/>
    </location>
</feature>
<dbReference type="SMART" id="SM00267">
    <property type="entry name" value="GGDEF"/>
    <property type="match status" value="1"/>
</dbReference>
<comment type="caution">
    <text evidence="12">The sequence shown here is derived from an EMBL/GenBank/DDBJ whole genome shotgun (WGS) entry which is preliminary data.</text>
</comment>
<dbReference type="Pfam" id="PF01627">
    <property type="entry name" value="Hpt"/>
    <property type="match status" value="1"/>
</dbReference>
<proteinExistence type="predicted"/>
<evidence type="ECO:0000256" key="5">
    <source>
        <dbReference type="ARBA" id="ARBA00023163"/>
    </source>
</evidence>
<dbReference type="Gene3D" id="1.20.120.160">
    <property type="entry name" value="HPT domain"/>
    <property type="match status" value="1"/>
</dbReference>
<evidence type="ECO:0000259" key="9">
    <source>
        <dbReference type="PROSITE" id="PS50110"/>
    </source>
</evidence>
<dbReference type="SMART" id="SM00448">
    <property type="entry name" value="REC"/>
    <property type="match status" value="2"/>
</dbReference>
<feature type="compositionally biased region" description="Low complexity" evidence="8">
    <location>
        <begin position="95"/>
        <end position="106"/>
    </location>
</feature>
<dbReference type="InterPro" id="IPR043128">
    <property type="entry name" value="Rev_trsase/Diguanyl_cyclase"/>
</dbReference>
<feature type="modified residue" description="Phosphohistidine" evidence="6">
    <location>
        <position position="36"/>
    </location>
</feature>
<feature type="domain" description="HPt" evidence="11">
    <location>
        <begin position="1"/>
        <end position="99"/>
    </location>
</feature>
<evidence type="ECO:0000256" key="7">
    <source>
        <dbReference type="PROSITE-ProRule" id="PRU00169"/>
    </source>
</evidence>
<dbReference type="PROSITE" id="PS50894">
    <property type="entry name" value="HPT"/>
    <property type="match status" value="1"/>
</dbReference>